<gene>
    <name evidence="1" type="ORF">EYF80_021783</name>
</gene>
<evidence type="ECO:0000313" key="2">
    <source>
        <dbReference type="Proteomes" id="UP000314294"/>
    </source>
</evidence>
<name>A0A4Z2HQY9_9TELE</name>
<sequence>MDIIRLTCNIDINRRESGKRHRGHILRSDPKGEDGRGLVVQRLGHQNGRRAVLAVGREVETNRHIGFGDRAILQVIGHPRITQLRSRLDALKPAHGIAGTEMERGKRKRKERHGYMKHNSYVGYDT</sequence>
<protein>
    <submittedName>
        <fullName evidence="1">Uncharacterized protein</fullName>
    </submittedName>
</protein>
<accession>A0A4Z2HQY9</accession>
<organism evidence="1 2">
    <name type="scientific">Liparis tanakae</name>
    <name type="common">Tanaka's snailfish</name>
    <dbReference type="NCBI Taxonomy" id="230148"/>
    <lineage>
        <taxon>Eukaryota</taxon>
        <taxon>Metazoa</taxon>
        <taxon>Chordata</taxon>
        <taxon>Craniata</taxon>
        <taxon>Vertebrata</taxon>
        <taxon>Euteleostomi</taxon>
        <taxon>Actinopterygii</taxon>
        <taxon>Neopterygii</taxon>
        <taxon>Teleostei</taxon>
        <taxon>Neoteleostei</taxon>
        <taxon>Acanthomorphata</taxon>
        <taxon>Eupercaria</taxon>
        <taxon>Perciformes</taxon>
        <taxon>Cottioidei</taxon>
        <taxon>Cottales</taxon>
        <taxon>Liparidae</taxon>
        <taxon>Liparis</taxon>
    </lineage>
</organism>
<comment type="caution">
    <text evidence="1">The sequence shown here is derived from an EMBL/GenBank/DDBJ whole genome shotgun (WGS) entry which is preliminary data.</text>
</comment>
<dbReference type="Proteomes" id="UP000314294">
    <property type="component" value="Unassembled WGS sequence"/>
</dbReference>
<evidence type="ECO:0000313" key="1">
    <source>
        <dbReference type="EMBL" id="TNN67991.1"/>
    </source>
</evidence>
<dbReference type="EMBL" id="SRLO01000196">
    <property type="protein sequence ID" value="TNN67991.1"/>
    <property type="molecule type" value="Genomic_DNA"/>
</dbReference>
<dbReference type="AlphaFoldDB" id="A0A4Z2HQY9"/>
<proteinExistence type="predicted"/>
<reference evidence="1 2" key="1">
    <citation type="submission" date="2019-03" db="EMBL/GenBank/DDBJ databases">
        <title>First draft genome of Liparis tanakae, snailfish: a comprehensive survey of snailfish specific genes.</title>
        <authorList>
            <person name="Kim W."/>
            <person name="Song I."/>
            <person name="Jeong J.-H."/>
            <person name="Kim D."/>
            <person name="Kim S."/>
            <person name="Ryu S."/>
            <person name="Song J.Y."/>
            <person name="Lee S.K."/>
        </authorList>
    </citation>
    <scope>NUCLEOTIDE SEQUENCE [LARGE SCALE GENOMIC DNA]</scope>
    <source>
        <tissue evidence="1">Muscle</tissue>
    </source>
</reference>
<keyword evidence="2" id="KW-1185">Reference proteome</keyword>